<name>A0A2N3LCE4_9PROT</name>
<dbReference type="Proteomes" id="UP000233332">
    <property type="component" value="Unassembled WGS sequence"/>
</dbReference>
<gene>
    <name evidence="1" type="ORF">COO92_01155</name>
</gene>
<organism evidence="1 2">
    <name type="scientific">Thalassospira lohafexi</name>
    <dbReference type="NCBI Taxonomy" id="744227"/>
    <lineage>
        <taxon>Bacteria</taxon>
        <taxon>Pseudomonadati</taxon>
        <taxon>Pseudomonadota</taxon>
        <taxon>Alphaproteobacteria</taxon>
        <taxon>Rhodospirillales</taxon>
        <taxon>Thalassospiraceae</taxon>
        <taxon>Thalassospira</taxon>
    </lineage>
</organism>
<reference evidence="1 2" key="1">
    <citation type="submission" date="2017-09" db="EMBL/GenBank/DDBJ databases">
        <title>Biodiversity and function of Thalassospira species in the particle-attached aromatic-hydrocarbon-degrading consortia from the surface seawater of the China South Sea.</title>
        <authorList>
            <person name="Dong C."/>
            <person name="Lai Q."/>
            <person name="Shao Z."/>
        </authorList>
    </citation>
    <scope>NUCLEOTIDE SEQUENCE [LARGE SCALE GENOMIC DNA]</scope>
    <source>
        <strain evidence="1 2">139Z-12</strain>
    </source>
</reference>
<evidence type="ECO:0000313" key="2">
    <source>
        <dbReference type="Proteomes" id="UP000233332"/>
    </source>
</evidence>
<protein>
    <submittedName>
        <fullName evidence="1">Methylmalonyl-CoA mutase</fullName>
    </submittedName>
</protein>
<dbReference type="GO" id="GO:0046872">
    <property type="term" value="F:metal ion binding"/>
    <property type="evidence" value="ECO:0007669"/>
    <property type="project" value="InterPro"/>
</dbReference>
<proteinExistence type="predicted"/>
<dbReference type="EMBL" id="NXGX01000001">
    <property type="protein sequence ID" value="PKR60481.1"/>
    <property type="molecule type" value="Genomic_DNA"/>
</dbReference>
<evidence type="ECO:0000313" key="1">
    <source>
        <dbReference type="EMBL" id="PKR60481.1"/>
    </source>
</evidence>
<accession>A0A2N3LCE4</accession>
<dbReference type="RefSeq" id="WP_101299980.1">
    <property type="nucleotide sequence ID" value="NZ_NXGX01000001.1"/>
</dbReference>
<sequence length="153" mass="16632">MTSSQLATSLAKFAEMEGRHPRLLLATASSHEERHHKKVATLFADGGFDVDVAPAHSDAQSIARQVIDCDADMLVLIRTSMTADDRVSVADIISSLDALDGEYVKFGIVGHPDDPAKSNVDFLCDLDHLKTTDCEALIEYILAVEEGRVAQHI</sequence>
<dbReference type="GO" id="GO:0031419">
    <property type="term" value="F:cobalamin binding"/>
    <property type="evidence" value="ECO:0007669"/>
    <property type="project" value="InterPro"/>
</dbReference>
<comment type="caution">
    <text evidence="1">The sequence shown here is derived from an EMBL/GenBank/DDBJ whole genome shotgun (WGS) entry which is preliminary data.</text>
</comment>
<dbReference type="Gene3D" id="3.40.50.280">
    <property type="entry name" value="Cobalamin-binding domain"/>
    <property type="match status" value="1"/>
</dbReference>
<keyword evidence="2" id="KW-1185">Reference proteome</keyword>
<dbReference type="SUPFAM" id="SSF52242">
    <property type="entry name" value="Cobalamin (vitamin B12)-binding domain"/>
    <property type="match status" value="1"/>
</dbReference>
<dbReference type="InterPro" id="IPR036724">
    <property type="entry name" value="Cobalamin-bd_sf"/>
</dbReference>
<dbReference type="AlphaFoldDB" id="A0A2N3LCE4"/>